<comment type="caution">
    <text evidence="1">The sequence shown here is derived from an EMBL/GenBank/DDBJ whole genome shotgun (WGS) entry which is preliminary data.</text>
</comment>
<sequence length="129" mass="14854">MYGMREEEKEGNKGLSSDQIGARLRIAWNDDDDDDDDDDVLDVFVLDSRYNARKVDVELEIKVEPPKCSNGCKRHDQVLMVSERSYEVLGRIAWNDDDDDVLDVLGLDSRYNARLMVSDRSYEVLDECS</sequence>
<gene>
    <name evidence="1" type="ORF">Tco_0677920</name>
</gene>
<accession>A0ABQ4XDL4</accession>
<evidence type="ECO:0000313" key="1">
    <source>
        <dbReference type="EMBL" id="GJS63356.1"/>
    </source>
</evidence>
<dbReference type="Proteomes" id="UP001151760">
    <property type="component" value="Unassembled WGS sequence"/>
</dbReference>
<protein>
    <submittedName>
        <fullName evidence="1">Uncharacterized protein</fullName>
    </submittedName>
</protein>
<keyword evidence="2" id="KW-1185">Reference proteome</keyword>
<reference evidence="1" key="2">
    <citation type="submission" date="2022-01" db="EMBL/GenBank/DDBJ databases">
        <authorList>
            <person name="Yamashiro T."/>
            <person name="Shiraishi A."/>
            <person name="Satake H."/>
            <person name="Nakayama K."/>
        </authorList>
    </citation>
    <scope>NUCLEOTIDE SEQUENCE</scope>
</reference>
<evidence type="ECO:0000313" key="2">
    <source>
        <dbReference type="Proteomes" id="UP001151760"/>
    </source>
</evidence>
<dbReference type="EMBL" id="BQNB010009425">
    <property type="protein sequence ID" value="GJS63356.1"/>
    <property type="molecule type" value="Genomic_DNA"/>
</dbReference>
<name>A0ABQ4XDL4_9ASTR</name>
<proteinExistence type="predicted"/>
<organism evidence="1 2">
    <name type="scientific">Tanacetum coccineum</name>
    <dbReference type="NCBI Taxonomy" id="301880"/>
    <lineage>
        <taxon>Eukaryota</taxon>
        <taxon>Viridiplantae</taxon>
        <taxon>Streptophyta</taxon>
        <taxon>Embryophyta</taxon>
        <taxon>Tracheophyta</taxon>
        <taxon>Spermatophyta</taxon>
        <taxon>Magnoliopsida</taxon>
        <taxon>eudicotyledons</taxon>
        <taxon>Gunneridae</taxon>
        <taxon>Pentapetalae</taxon>
        <taxon>asterids</taxon>
        <taxon>campanulids</taxon>
        <taxon>Asterales</taxon>
        <taxon>Asteraceae</taxon>
        <taxon>Asteroideae</taxon>
        <taxon>Anthemideae</taxon>
        <taxon>Anthemidinae</taxon>
        <taxon>Tanacetum</taxon>
    </lineage>
</organism>
<reference evidence="1" key="1">
    <citation type="journal article" date="2022" name="Int. J. Mol. Sci.">
        <title>Draft Genome of Tanacetum Coccineum: Genomic Comparison of Closely Related Tanacetum-Family Plants.</title>
        <authorList>
            <person name="Yamashiro T."/>
            <person name="Shiraishi A."/>
            <person name="Nakayama K."/>
            <person name="Satake H."/>
        </authorList>
    </citation>
    <scope>NUCLEOTIDE SEQUENCE</scope>
</reference>